<dbReference type="EMBL" id="LAZR01042343">
    <property type="protein sequence ID" value="KKL09744.1"/>
    <property type="molecule type" value="Genomic_DNA"/>
</dbReference>
<accession>A0A0F9AJH2</accession>
<organism evidence="1">
    <name type="scientific">marine sediment metagenome</name>
    <dbReference type="NCBI Taxonomy" id="412755"/>
    <lineage>
        <taxon>unclassified sequences</taxon>
        <taxon>metagenomes</taxon>
        <taxon>ecological metagenomes</taxon>
    </lineage>
</organism>
<proteinExistence type="predicted"/>
<feature type="non-terminal residue" evidence="1">
    <location>
        <position position="1"/>
    </location>
</feature>
<reference evidence="1" key="1">
    <citation type="journal article" date="2015" name="Nature">
        <title>Complex archaea that bridge the gap between prokaryotes and eukaryotes.</title>
        <authorList>
            <person name="Spang A."/>
            <person name="Saw J.H."/>
            <person name="Jorgensen S.L."/>
            <person name="Zaremba-Niedzwiedzka K."/>
            <person name="Martijn J."/>
            <person name="Lind A.E."/>
            <person name="van Eijk R."/>
            <person name="Schleper C."/>
            <person name="Guy L."/>
            <person name="Ettema T.J."/>
        </authorList>
    </citation>
    <scope>NUCLEOTIDE SEQUENCE</scope>
</reference>
<sequence length="43" mass="4875">HTVGEHRYLVRGLDRWRQNGASVRRALVYLKVAVDRLTKGGGL</sequence>
<gene>
    <name evidence="1" type="ORF">LCGC14_2562770</name>
</gene>
<name>A0A0F9AJH2_9ZZZZ</name>
<evidence type="ECO:0000313" key="1">
    <source>
        <dbReference type="EMBL" id="KKL09744.1"/>
    </source>
</evidence>
<comment type="caution">
    <text evidence="1">The sequence shown here is derived from an EMBL/GenBank/DDBJ whole genome shotgun (WGS) entry which is preliminary data.</text>
</comment>
<protein>
    <submittedName>
        <fullName evidence="1">Uncharacterized protein</fullName>
    </submittedName>
</protein>
<dbReference type="AlphaFoldDB" id="A0A0F9AJH2"/>